<comment type="caution">
    <text evidence="2">The sequence shown here is derived from an EMBL/GenBank/DDBJ whole genome shotgun (WGS) entry which is preliminary data.</text>
</comment>
<dbReference type="EMBL" id="JAGFBS010000018">
    <property type="protein sequence ID" value="KAG6374243.1"/>
    <property type="molecule type" value="Genomic_DNA"/>
</dbReference>
<proteinExistence type="predicted"/>
<keyword evidence="3" id="KW-1185">Reference proteome</keyword>
<organism evidence="2 3">
    <name type="scientific">Boletus reticuloceps</name>
    <dbReference type="NCBI Taxonomy" id="495285"/>
    <lineage>
        <taxon>Eukaryota</taxon>
        <taxon>Fungi</taxon>
        <taxon>Dikarya</taxon>
        <taxon>Basidiomycota</taxon>
        <taxon>Agaricomycotina</taxon>
        <taxon>Agaricomycetes</taxon>
        <taxon>Agaricomycetidae</taxon>
        <taxon>Boletales</taxon>
        <taxon>Boletineae</taxon>
        <taxon>Boletaceae</taxon>
        <taxon>Boletoideae</taxon>
        <taxon>Boletus</taxon>
    </lineage>
</organism>
<sequence length="303" mass="33380">MYFLYSSAPSKPLHLKFQRLPVRASFGPRPRFTCHLSSLISTLYVLHAGPLLASPVPPTHLIWSPFWPHQHLVCATRLSPSSLILSTCCSASDKGAWVPFSESKVLQGQVKVADPRPHRRSSHQVSSSYHPAKPAGGKVPFTPQHKPLSSSQEVCSSGDSLVQQPPPTHTSDKAEHAQIEWPGSNDDMLSYITTSITSIISNSRLHQSPNQVILTNVTTEEAGEDTSKFKLGSFPWTSLATILAEQGLVMCSWPTLVWMPSKQHGQTARTKGIMVLKKAEQRALYDALENTNISITRVEGRDE</sequence>
<reference evidence="2" key="1">
    <citation type="submission" date="2021-03" db="EMBL/GenBank/DDBJ databases">
        <title>Evolutionary innovations through gain and loss of genes in the ectomycorrhizal Boletales.</title>
        <authorList>
            <person name="Wu G."/>
            <person name="Miyauchi S."/>
            <person name="Morin E."/>
            <person name="Yang Z.-L."/>
            <person name="Xu J."/>
            <person name="Martin F.M."/>
        </authorList>
    </citation>
    <scope>NUCLEOTIDE SEQUENCE</scope>
    <source>
        <strain evidence="2">BR01</strain>
    </source>
</reference>
<evidence type="ECO:0000313" key="2">
    <source>
        <dbReference type="EMBL" id="KAG6374243.1"/>
    </source>
</evidence>
<protein>
    <submittedName>
        <fullName evidence="2">Uncharacterized protein</fullName>
    </submittedName>
</protein>
<evidence type="ECO:0000313" key="3">
    <source>
        <dbReference type="Proteomes" id="UP000683000"/>
    </source>
</evidence>
<gene>
    <name evidence="2" type="ORF">JVT61DRAFT_4256</name>
</gene>
<dbReference type="Proteomes" id="UP000683000">
    <property type="component" value="Unassembled WGS sequence"/>
</dbReference>
<name>A0A8I3A748_9AGAM</name>
<feature type="compositionally biased region" description="Polar residues" evidence="1">
    <location>
        <begin position="147"/>
        <end position="163"/>
    </location>
</feature>
<accession>A0A8I3A748</accession>
<dbReference type="OrthoDB" id="2693043at2759"/>
<dbReference type="AlphaFoldDB" id="A0A8I3A748"/>
<evidence type="ECO:0000256" key="1">
    <source>
        <dbReference type="SAM" id="MobiDB-lite"/>
    </source>
</evidence>
<feature type="region of interest" description="Disordered" evidence="1">
    <location>
        <begin position="109"/>
        <end position="176"/>
    </location>
</feature>